<dbReference type="Proteomes" id="UP000250043">
    <property type="component" value="Unassembled WGS sequence"/>
</dbReference>
<dbReference type="AlphaFoldDB" id="A0A8E2AXL0"/>
<reference evidence="3 4" key="1">
    <citation type="submission" date="2016-07" db="EMBL/GenBank/DDBJ databases">
        <title>Draft genome of the white-rot fungus Obba rivulosa 3A-2.</title>
        <authorList>
            <consortium name="DOE Joint Genome Institute"/>
            <person name="Miettinen O."/>
            <person name="Riley R."/>
            <person name="Acob R."/>
            <person name="Barry K."/>
            <person name="Cullen D."/>
            <person name="De Vries R."/>
            <person name="Hainaut M."/>
            <person name="Hatakka A."/>
            <person name="Henrissat B."/>
            <person name="Hilden K."/>
            <person name="Kuo R."/>
            <person name="Labutti K."/>
            <person name="Lipzen A."/>
            <person name="Makela M.R."/>
            <person name="Sandor L."/>
            <person name="Spatafora J.W."/>
            <person name="Grigoriev I.V."/>
            <person name="Hibbett D.S."/>
        </authorList>
    </citation>
    <scope>NUCLEOTIDE SEQUENCE [LARGE SCALE GENOMIC DNA]</scope>
    <source>
        <strain evidence="3 4">3A-2</strain>
    </source>
</reference>
<protein>
    <submittedName>
        <fullName evidence="3">Uncharacterized protein</fullName>
    </submittedName>
</protein>
<dbReference type="OrthoDB" id="3363533at2759"/>
<evidence type="ECO:0000256" key="1">
    <source>
        <dbReference type="SAM" id="Coils"/>
    </source>
</evidence>
<sequence length="229" mass="25696">MRRAQSVRHYPRPSLALLADDLGALKETPEESIEDVLRRQLLDKDRENDKLKSQIETLQAQLAQRPPLETIQALEKEYTNLEILLQGTQRENERCMTDLERSKGREKMLERELERIAGANWQANLEIAPSAPSSSFAAKASGILNHRRTGSTHSDKVLASGSSDGTNGVQDPPASEATLAHIEQVRLLIIGMEQRLKAREDKLAKNIERAEAEGTRFEEIRKQILPTSA</sequence>
<dbReference type="EMBL" id="KV722361">
    <property type="protein sequence ID" value="OCH92973.1"/>
    <property type="molecule type" value="Genomic_DNA"/>
</dbReference>
<proteinExistence type="predicted"/>
<name>A0A8E2AXL0_9APHY</name>
<organism evidence="3 4">
    <name type="scientific">Obba rivulosa</name>
    <dbReference type="NCBI Taxonomy" id="1052685"/>
    <lineage>
        <taxon>Eukaryota</taxon>
        <taxon>Fungi</taxon>
        <taxon>Dikarya</taxon>
        <taxon>Basidiomycota</taxon>
        <taxon>Agaricomycotina</taxon>
        <taxon>Agaricomycetes</taxon>
        <taxon>Polyporales</taxon>
        <taxon>Gelatoporiaceae</taxon>
        <taxon>Obba</taxon>
    </lineage>
</organism>
<keyword evidence="4" id="KW-1185">Reference proteome</keyword>
<evidence type="ECO:0000313" key="4">
    <source>
        <dbReference type="Proteomes" id="UP000250043"/>
    </source>
</evidence>
<keyword evidence="1" id="KW-0175">Coiled coil</keyword>
<feature type="region of interest" description="Disordered" evidence="2">
    <location>
        <begin position="146"/>
        <end position="173"/>
    </location>
</feature>
<accession>A0A8E2AXL0</accession>
<feature type="coiled-coil region" evidence="1">
    <location>
        <begin position="41"/>
        <end position="91"/>
    </location>
</feature>
<evidence type="ECO:0000256" key="2">
    <source>
        <dbReference type="SAM" id="MobiDB-lite"/>
    </source>
</evidence>
<evidence type="ECO:0000313" key="3">
    <source>
        <dbReference type="EMBL" id="OCH92973.1"/>
    </source>
</evidence>
<gene>
    <name evidence="3" type="ORF">OBBRIDRAFT_386576</name>
</gene>
<feature type="compositionally biased region" description="Polar residues" evidence="2">
    <location>
        <begin position="160"/>
        <end position="169"/>
    </location>
</feature>